<organism evidence="1 2">
    <name type="scientific">Pseudomonas fluorescens</name>
    <dbReference type="NCBI Taxonomy" id="294"/>
    <lineage>
        <taxon>Bacteria</taxon>
        <taxon>Pseudomonadati</taxon>
        <taxon>Pseudomonadota</taxon>
        <taxon>Gammaproteobacteria</taxon>
        <taxon>Pseudomonadales</taxon>
        <taxon>Pseudomonadaceae</taxon>
        <taxon>Pseudomonas</taxon>
    </lineage>
</organism>
<name>A0A5E7P3J9_PSEFL</name>
<protein>
    <recommendedName>
        <fullName evidence="3">DUF637 domain-containing protein</fullName>
    </recommendedName>
</protein>
<sequence>MGKIAIHAMVGGLLSQVTGGDFRSGALAAGANEAMVDQLNNWIGGNKDLLNMSSQLVGMLAAATQSEADAESL</sequence>
<evidence type="ECO:0000313" key="2">
    <source>
        <dbReference type="Proteomes" id="UP000375525"/>
    </source>
</evidence>
<evidence type="ECO:0000313" key="1">
    <source>
        <dbReference type="EMBL" id="VVP43931.1"/>
    </source>
</evidence>
<evidence type="ECO:0008006" key="3">
    <source>
        <dbReference type="Google" id="ProtNLM"/>
    </source>
</evidence>
<proteinExistence type="predicted"/>
<accession>A0A5E7P3J9</accession>
<dbReference type="Proteomes" id="UP000375525">
    <property type="component" value="Unassembled WGS sequence"/>
</dbReference>
<dbReference type="AlphaFoldDB" id="A0A5E7P3J9"/>
<dbReference type="EMBL" id="CABVIH010000029">
    <property type="protein sequence ID" value="VVP43931.1"/>
    <property type="molecule type" value="Genomic_DNA"/>
</dbReference>
<gene>
    <name evidence="1" type="ORF">PS880_04993</name>
</gene>
<reference evidence="1 2" key="1">
    <citation type="submission" date="2019-09" db="EMBL/GenBank/DDBJ databases">
        <authorList>
            <person name="Chandra G."/>
            <person name="Truman W A."/>
        </authorList>
    </citation>
    <scope>NUCLEOTIDE SEQUENCE [LARGE SCALE GENOMIC DNA]</scope>
    <source>
        <strain evidence="1">PS880</strain>
    </source>
</reference>